<dbReference type="Gene3D" id="1.20.120.330">
    <property type="entry name" value="Nucleotidyltransferases domain 2"/>
    <property type="match status" value="1"/>
</dbReference>
<sequence length="120" mass="13987">MKEEILQVLAKADDCLENAKYLFKGHFYLGTVNRSYYAIFNYVQALLFTKQIFAKTHQGCHSKFNELFIKTNIFPKEFAEKLNETFELRQSGDYEMNTDIGEEEAKASIENAESFCEMVK</sequence>
<comment type="similarity">
    <text evidence="1">Belongs to the UPF0332 family.</text>
</comment>
<dbReference type="OrthoDB" id="963530at2"/>
<dbReference type="PANTHER" id="PTHR36565">
    <property type="entry name" value="UPF0332 PROTEIN TM_1000"/>
    <property type="match status" value="1"/>
</dbReference>
<dbReference type="Proteomes" id="UP000199513">
    <property type="component" value="Unassembled WGS sequence"/>
</dbReference>
<keyword evidence="5" id="KW-1185">Reference proteome</keyword>
<dbReference type="PANTHER" id="PTHR36565:SF1">
    <property type="entry name" value="UPF0332 PROTEIN TM_1000"/>
    <property type="match status" value="1"/>
</dbReference>
<evidence type="ECO:0000313" key="5">
    <source>
        <dbReference type="Proteomes" id="UP000199513"/>
    </source>
</evidence>
<feature type="domain" description="HEPN" evidence="2">
    <location>
        <begin position="8"/>
        <end position="120"/>
    </location>
</feature>
<organism evidence="3 5">
    <name type="scientific">Thermoflexibacter ruber</name>
    <dbReference type="NCBI Taxonomy" id="1003"/>
    <lineage>
        <taxon>Bacteria</taxon>
        <taxon>Pseudomonadati</taxon>
        <taxon>Bacteroidota</taxon>
        <taxon>Cytophagia</taxon>
        <taxon>Cytophagales</taxon>
        <taxon>Thermoflexibacteraceae</taxon>
        <taxon>Thermoflexibacter</taxon>
    </lineage>
</organism>
<evidence type="ECO:0000313" key="3">
    <source>
        <dbReference type="EMBL" id="SFF60359.1"/>
    </source>
</evidence>
<name>A0A1I2K1V4_9BACT</name>
<dbReference type="EMBL" id="FONY01000078">
    <property type="protein sequence ID" value="SFF60359.1"/>
    <property type="molecule type" value="Genomic_DNA"/>
</dbReference>
<accession>A0A1I2K1V4</accession>
<dbReference type="Pfam" id="PF05168">
    <property type="entry name" value="HEPN"/>
    <property type="match status" value="1"/>
</dbReference>
<dbReference type="EMBL" id="FONY01000083">
    <property type="protein sequence ID" value="SFF61376.1"/>
    <property type="molecule type" value="Genomic_DNA"/>
</dbReference>
<dbReference type="STRING" id="1003.SAMN04488541_10781"/>
<dbReference type="AlphaFoldDB" id="A0A1I2K1V4"/>
<dbReference type="RefSeq" id="WP_091549516.1">
    <property type="nucleotide sequence ID" value="NZ_FONY01000078.1"/>
</dbReference>
<proteinExistence type="inferred from homology"/>
<feature type="non-terminal residue" evidence="3">
    <location>
        <position position="120"/>
    </location>
</feature>
<dbReference type="InterPro" id="IPR007842">
    <property type="entry name" value="HEPN_dom"/>
</dbReference>
<evidence type="ECO:0000259" key="2">
    <source>
        <dbReference type="Pfam" id="PF05168"/>
    </source>
</evidence>
<evidence type="ECO:0000256" key="1">
    <source>
        <dbReference type="ARBA" id="ARBA00038248"/>
    </source>
</evidence>
<gene>
    <name evidence="3" type="ORF">SAMN04488541_10781</name>
    <name evidence="4" type="ORF">SAMN04488541_10831</name>
</gene>
<dbReference type="InterPro" id="IPR052226">
    <property type="entry name" value="UPF0332_toxin"/>
</dbReference>
<reference evidence="3 5" key="1">
    <citation type="submission" date="2016-10" db="EMBL/GenBank/DDBJ databases">
        <authorList>
            <person name="de Groot N.N."/>
        </authorList>
    </citation>
    <scope>NUCLEOTIDE SEQUENCE [LARGE SCALE GENOMIC DNA]</scope>
    <source>
        <strain evidence="3">GEY</strain>
        <strain evidence="5">GEY, DSM 9560</strain>
    </source>
</reference>
<evidence type="ECO:0000313" key="4">
    <source>
        <dbReference type="EMBL" id="SFF61376.1"/>
    </source>
</evidence>
<protein>
    <submittedName>
        <fullName evidence="3">Uncharacterized protein, contains HEPN domain, UPF0332 family</fullName>
    </submittedName>
</protein>